<keyword evidence="4" id="KW-1185">Reference proteome</keyword>
<evidence type="ECO:0000256" key="1">
    <source>
        <dbReference type="SAM" id="MobiDB-lite"/>
    </source>
</evidence>
<dbReference type="Pfam" id="PF00627">
    <property type="entry name" value="UBA"/>
    <property type="match status" value="1"/>
</dbReference>
<dbReference type="eggNOG" id="ENOG502T834">
    <property type="taxonomic scope" value="Eukaryota"/>
</dbReference>
<dbReference type="KEGG" id="der:6550255"/>
<feature type="region of interest" description="Disordered" evidence="1">
    <location>
        <begin position="1"/>
        <end position="30"/>
    </location>
</feature>
<reference evidence="3 4" key="2">
    <citation type="journal article" date="2008" name="Bioinformatics">
        <title>Assembly reconciliation.</title>
        <authorList>
            <person name="Zimin A.V."/>
            <person name="Smith D.R."/>
            <person name="Sutton G."/>
            <person name="Yorke J.A."/>
        </authorList>
    </citation>
    <scope>NUCLEOTIDE SEQUENCE [LARGE SCALE GENOMIC DNA]</scope>
    <source>
        <strain evidence="3 4">TSC#14021-0224.01</strain>
    </source>
</reference>
<evidence type="ECO:0000313" key="4">
    <source>
        <dbReference type="Proteomes" id="UP000008711"/>
    </source>
</evidence>
<sequence length="177" mass="19102">MSQVQQLHLKSPPETAGAGAGAGSPQAAASVAVAADASETELLLKVVVEMGYPEGEARLALAQSNNNVQRAVQILVEGMDDGESRKRRGNRKRLRQLRSSLMGDPLATDNAIVEMMRDQRIAQALAEFVNGSSVQAMQLLLAEEEDELEDELEEEQEQLETSQEQTSTSAESSPHSN</sequence>
<dbReference type="SUPFAM" id="SSF46934">
    <property type="entry name" value="UBA-like"/>
    <property type="match status" value="1"/>
</dbReference>
<dbReference type="CDD" id="cd14297">
    <property type="entry name" value="UBA2_spUBP14_like"/>
    <property type="match status" value="1"/>
</dbReference>
<dbReference type="OrthoDB" id="7846912at2759"/>
<dbReference type="PROSITE" id="PS50030">
    <property type="entry name" value="UBA"/>
    <property type="match status" value="1"/>
</dbReference>
<organism evidence="3 4">
    <name type="scientific">Drosophila erecta</name>
    <name type="common">Fruit fly</name>
    <dbReference type="NCBI Taxonomy" id="7220"/>
    <lineage>
        <taxon>Eukaryota</taxon>
        <taxon>Metazoa</taxon>
        <taxon>Ecdysozoa</taxon>
        <taxon>Arthropoda</taxon>
        <taxon>Hexapoda</taxon>
        <taxon>Insecta</taxon>
        <taxon>Pterygota</taxon>
        <taxon>Neoptera</taxon>
        <taxon>Endopterygota</taxon>
        <taxon>Diptera</taxon>
        <taxon>Brachycera</taxon>
        <taxon>Muscomorpha</taxon>
        <taxon>Ephydroidea</taxon>
        <taxon>Drosophilidae</taxon>
        <taxon>Drosophila</taxon>
        <taxon>Sophophora</taxon>
    </lineage>
</organism>
<accession>B3NTF7</accession>
<protein>
    <recommendedName>
        <fullName evidence="2">UBA domain-containing protein</fullName>
    </recommendedName>
</protein>
<feature type="region of interest" description="Disordered" evidence="1">
    <location>
        <begin position="141"/>
        <end position="177"/>
    </location>
</feature>
<feature type="compositionally biased region" description="Low complexity" evidence="1">
    <location>
        <begin position="159"/>
        <end position="177"/>
    </location>
</feature>
<proteinExistence type="predicted"/>
<gene>
    <name evidence="3" type="primary">Dere\GG19172</name>
    <name evidence="3" type="synonym">dere_GLEANR_3941</name>
    <name evidence="3" type="synonym">GG19172</name>
    <name evidence="3" type="ORF">Dere_GG19172</name>
</gene>
<evidence type="ECO:0000313" key="3">
    <source>
        <dbReference type="EMBL" id="EDV46608.1"/>
    </source>
</evidence>
<dbReference type="Gene3D" id="1.10.8.10">
    <property type="entry name" value="DNA helicase RuvA subunit, C-terminal domain"/>
    <property type="match status" value="1"/>
</dbReference>
<dbReference type="PhylomeDB" id="B3NTF7"/>
<dbReference type="InterPro" id="IPR009060">
    <property type="entry name" value="UBA-like_sf"/>
</dbReference>
<evidence type="ECO:0000259" key="2">
    <source>
        <dbReference type="PROSITE" id="PS50030"/>
    </source>
</evidence>
<dbReference type="HOGENOM" id="CLU_135830_0_0_1"/>
<feature type="compositionally biased region" description="Acidic residues" evidence="1">
    <location>
        <begin position="142"/>
        <end position="158"/>
    </location>
</feature>
<dbReference type="OMA" id="QILVEGM"/>
<name>B3NTF7_DROER</name>
<reference evidence="3 4" key="1">
    <citation type="journal article" date="2007" name="Nature">
        <title>Evolution of genes and genomes on the Drosophila phylogeny.</title>
        <authorList>
            <consortium name="Drosophila 12 Genomes Consortium"/>
            <person name="Clark A.G."/>
            <person name="Eisen M.B."/>
            <person name="Smith D.R."/>
            <person name="Bergman C.M."/>
            <person name="Oliver B."/>
            <person name="Markow T.A."/>
            <person name="Kaufman T.C."/>
            <person name="Kellis M."/>
            <person name="Gelbart W."/>
            <person name="Iyer V.N."/>
            <person name="Pollard D.A."/>
            <person name="Sackton T.B."/>
            <person name="Larracuente A.M."/>
            <person name="Singh N.D."/>
            <person name="Abad J.P."/>
            <person name="Abt D.N."/>
            <person name="Adryan B."/>
            <person name="Aguade M."/>
            <person name="Akashi H."/>
            <person name="Anderson W.W."/>
            <person name="Aquadro C.F."/>
            <person name="Ardell D.H."/>
            <person name="Arguello R."/>
            <person name="Artieri C.G."/>
            <person name="Barbash D.A."/>
            <person name="Barker D."/>
            <person name="Barsanti P."/>
            <person name="Batterham P."/>
            <person name="Batzoglou S."/>
            <person name="Begun D."/>
            <person name="Bhutkar A."/>
            <person name="Blanco E."/>
            <person name="Bosak S.A."/>
            <person name="Bradley R.K."/>
            <person name="Brand A.D."/>
            <person name="Brent M.R."/>
            <person name="Brooks A.N."/>
            <person name="Brown R.H."/>
            <person name="Butlin R.K."/>
            <person name="Caggese C."/>
            <person name="Calvi B.R."/>
            <person name="Bernardo de Carvalho A."/>
            <person name="Caspi A."/>
            <person name="Castrezana S."/>
            <person name="Celniker S.E."/>
            <person name="Chang J.L."/>
            <person name="Chapple C."/>
            <person name="Chatterji S."/>
            <person name="Chinwalla A."/>
            <person name="Civetta A."/>
            <person name="Clifton S.W."/>
            <person name="Comeron J.M."/>
            <person name="Costello J.C."/>
            <person name="Coyne J.A."/>
            <person name="Daub J."/>
            <person name="David R.G."/>
            <person name="Delcher A.L."/>
            <person name="Delehaunty K."/>
            <person name="Do C.B."/>
            <person name="Ebling H."/>
            <person name="Edwards K."/>
            <person name="Eickbush T."/>
            <person name="Evans J.D."/>
            <person name="Filipski A."/>
            <person name="Findeiss S."/>
            <person name="Freyhult E."/>
            <person name="Fulton L."/>
            <person name="Fulton R."/>
            <person name="Garcia A.C."/>
            <person name="Gardiner A."/>
            <person name="Garfield D.A."/>
            <person name="Garvin B.E."/>
            <person name="Gibson G."/>
            <person name="Gilbert D."/>
            <person name="Gnerre S."/>
            <person name="Godfrey J."/>
            <person name="Good R."/>
            <person name="Gotea V."/>
            <person name="Gravely B."/>
            <person name="Greenberg A.J."/>
            <person name="Griffiths-Jones S."/>
            <person name="Gross S."/>
            <person name="Guigo R."/>
            <person name="Gustafson E.A."/>
            <person name="Haerty W."/>
            <person name="Hahn M.W."/>
            <person name="Halligan D.L."/>
            <person name="Halpern A.L."/>
            <person name="Halter G.M."/>
            <person name="Han M.V."/>
            <person name="Heger A."/>
            <person name="Hillier L."/>
            <person name="Hinrichs A.S."/>
            <person name="Holmes I."/>
            <person name="Hoskins R.A."/>
            <person name="Hubisz M.J."/>
            <person name="Hultmark D."/>
            <person name="Huntley M.A."/>
            <person name="Jaffe D.B."/>
            <person name="Jagadeeshan S."/>
            <person name="Jeck W.R."/>
            <person name="Johnson J."/>
            <person name="Jones C.D."/>
            <person name="Jordan W.C."/>
            <person name="Karpen G.H."/>
            <person name="Kataoka E."/>
            <person name="Keightley P.D."/>
            <person name="Kheradpour P."/>
            <person name="Kirkness E.F."/>
            <person name="Koerich L.B."/>
            <person name="Kristiansen K."/>
            <person name="Kudrna D."/>
            <person name="Kulathinal R.J."/>
            <person name="Kumar S."/>
            <person name="Kwok R."/>
            <person name="Lander E."/>
            <person name="Langley C.H."/>
            <person name="Lapoint R."/>
            <person name="Lazzaro B.P."/>
            <person name="Lee S.J."/>
            <person name="Levesque L."/>
            <person name="Li R."/>
            <person name="Lin C.F."/>
            <person name="Lin M.F."/>
            <person name="Lindblad-Toh K."/>
            <person name="Llopart A."/>
            <person name="Long M."/>
            <person name="Low L."/>
            <person name="Lozovsky E."/>
            <person name="Lu J."/>
            <person name="Luo M."/>
            <person name="Machado C.A."/>
            <person name="Makalowski W."/>
            <person name="Marzo M."/>
            <person name="Matsuda M."/>
            <person name="Matzkin L."/>
            <person name="McAllister B."/>
            <person name="McBride C.S."/>
            <person name="McKernan B."/>
            <person name="McKernan K."/>
            <person name="Mendez-Lago M."/>
            <person name="Minx P."/>
            <person name="Mollenhauer M.U."/>
            <person name="Montooth K."/>
            <person name="Mount S.M."/>
            <person name="Mu X."/>
            <person name="Myers E."/>
            <person name="Negre B."/>
            <person name="Newfeld S."/>
            <person name="Nielsen R."/>
            <person name="Noor M.A."/>
            <person name="O'Grady P."/>
            <person name="Pachter L."/>
            <person name="Papaceit M."/>
            <person name="Parisi M.J."/>
            <person name="Parisi M."/>
            <person name="Parts L."/>
            <person name="Pedersen J.S."/>
            <person name="Pesole G."/>
            <person name="Phillippy A.M."/>
            <person name="Ponting C.P."/>
            <person name="Pop M."/>
            <person name="Porcelli D."/>
            <person name="Powell J.R."/>
            <person name="Prohaska S."/>
            <person name="Pruitt K."/>
            <person name="Puig M."/>
            <person name="Quesneville H."/>
            <person name="Ram K.R."/>
            <person name="Rand D."/>
            <person name="Rasmussen M.D."/>
            <person name="Reed L.K."/>
            <person name="Reenan R."/>
            <person name="Reily A."/>
            <person name="Remington K.A."/>
            <person name="Rieger T.T."/>
            <person name="Ritchie M.G."/>
            <person name="Robin C."/>
            <person name="Rogers Y.H."/>
            <person name="Rohde C."/>
            <person name="Rozas J."/>
            <person name="Rubenfield M.J."/>
            <person name="Ruiz A."/>
            <person name="Russo S."/>
            <person name="Salzberg S.L."/>
            <person name="Sanchez-Gracia A."/>
            <person name="Saranga D.J."/>
            <person name="Sato H."/>
            <person name="Schaeffer S.W."/>
            <person name="Schatz M.C."/>
            <person name="Schlenke T."/>
            <person name="Schwartz R."/>
            <person name="Segarra C."/>
            <person name="Singh R.S."/>
            <person name="Sirot L."/>
            <person name="Sirota M."/>
            <person name="Sisneros N.B."/>
            <person name="Smith C.D."/>
            <person name="Smith T.F."/>
            <person name="Spieth J."/>
            <person name="Stage D.E."/>
            <person name="Stark A."/>
            <person name="Stephan W."/>
            <person name="Strausberg R.L."/>
            <person name="Strempel S."/>
            <person name="Sturgill D."/>
            <person name="Sutton G."/>
            <person name="Sutton G.G."/>
            <person name="Tao W."/>
            <person name="Teichmann S."/>
            <person name="Tobari Y.N."/>
            <person name="Tomimura Y."/>
            <person name="Tsolas J.M."/>
            <person name="Valente V.L."/>
            <person name="Venter E."/>
            <person name="Venter J.C."/>
            <person name="Vicario S."/>
            <person name="Vieira F.G."/>
            <person name="Vilella A.J."/>
            <person name="Villasante A."/>
            <person name="Walenz B."/>
            <person name="Wang J."/>
            <person name="Wasserman M."/>
            <person name="Watts T."/>
            <person name="Wilson D."/>
            <person name="Wilson R.K."/>
            <person name="Wing R.A."/>
            <person name="Wolfner M.F."/>
            <person name="Wong A."/>
            <person name="Wong G.K."/>
            <person name="Wu C.I."/>
            <person name="Wu G."/>
            <person name="Yamamoto D."/>
            <person name="Yang H.P."/>
            <person name="Yang S.P."/>
            <person name="Yorke J.A."/>
            <person name="Yoshida K."/>
            <person name="Zdobnov E."/>
            <person name="Zhang P."/>
            <person name="Zhang Y."/>
            <person name="Zimin A.V."/>
            <person name="Baldwin J."/>
            <person name="Abdouelleil A."/>
            <person name="Abdulkadir J."/>
            <person name="Abebe A."/>
            <person name="Abera B."/>
            <person name="Abreu J."/>
            <person name="Acer S.C."/>
            <person name="Aftuck L."/>
            <person name="Alexander A."/>
            <person name="An P."/>
            <person name="Anderson E."/>
            <person name="Anderson S."/>
            <person name="Arachi H."/>
            <person name="Azer M."/>
            <person name="Bachantsang P."/>
            <person name="Barry A."/>
            <person name="Bayul T."/>
            <person name="Berlin A."/>
            <person name="Bessette D."/>
            <person name="Bloom T."/>
            <person name="Blye J."/>
            <person name="Boguslavskiy L."/>
            <person name="Bonnet C."/>
            <person name="Boukhgalter B."/>
            <person name="Bourzgui I."/>
            <person name="Brown A."/>
            <person name="Cahill P."/>
            <person name="Channer S."/>
            <person name="Cheshatsang Y."/>
            <person name="Chuda L."/>
            <person name="Citroen M."/>
            <person name="Collymore A."/>
            <person name="Cooke P."/>
            <person name="Costello M."/>
            <person name="D'Aco K."/>
            <person name="Daza R."/>
            <person name="De Haan G."/>
            <person name="DeGray S."/>
            <person name="DeMaso C."/>
            <person name="Dhargay N."/>
            <person name="Dooley K."/>
            <person name="Dooley E."/>
            <person name="Doricent M."/>
            <person name="Dorje P."/>
            <person name="Dorjee K."/>
            <person name="Dupes A."/>
            <person name="Elong R."/>
            <person name="Falk J."/>
            <person name="Farina A."/>
            <person name="Faro S."/>
            <person name="Ferguson D."/>
            <person name="Fisher S."/>
            <person name="Foley C.D."/>
            <person name="Franke A."/>
            <person name="Friedrich D."/>
            <person name="Gadbois L."/>
            <person name="Gearin G."/>
            <person name="Gearin C.R."/>
            <person name="Giannoukos G."/>
            <person name="Goode T."/>
            <person name="Graham J."/>
            <person name="Grandbois E."/>
            <person name="Grewal S."/>
            <person name="Gyaltsen K."/>
            <person name="Hafez N."/>
            <person name="Hagos B."/>
            <person name="Hall J."/>
            <person name="Henson C."/>
            <person name="Hollinger A."/>
            <person name="Honan T."/>
            <person name="Huard M.D."/>
            <person name="Hughes L."/>
            <person name="Hurhula B."/>
            <person name="Husby M.E."/>
            <person name="Kamat A."/>
            <person name="Kanga B."/>
            <person name="Kashin S."/>
            <person name="Khazanovich D."/>
            <person name="Kisner P."/>
            <person name="Lance K."/>
            <person name="Lara M."/>
            <person name="Lee W."/>
            <person name="Lennon N."/>
            <person name="Letendre F."/>
            <person name="LeVine R."/>
            <person name="Lipovsky A."/>
            <person name="Liu X."/>
            <person name="Liu J."/>
            <person name="Liu S."/>
            <person name="Lokyitsang T."/>
            <person name="Lokyitsang Y."/>
            <person name="Lubonja R."/>
            <person name="Lui A."/>
            <person name="MacDonald P."/>
            <person name="Magnisalis V."/>
            <person name="Maru K."/>
            <person name="Matthews C."/>
            <person name="McCusker W."/>
            <person name="McDonough S."/>
            <person name="Mehta T."/>
            <person name="Meldrim J."/>
            <person name="Meneus L."/>
            <person name="Mihai O."/>
            <person name="Mihalev A."/>
            <person name="Mihova T."/>
            <person name="Mittelman R."/>
            <person name="Mlenga V."/>
            <person name="Montmayeur A."/>
            <person name="Mulrain L."/>
            <person name="Navidi A."/>
            <person name="Naylor J."/>
            <person name="Negash T."/>
            <person name="Nguyen T."/>
            <person name="Nguyen N."/>
            <person name="Nicol R."/>
            <person name="Norbu C."/>
            <person name="Norbu N."/>
            <person name="Novod N."/>
            <person name="O'Neill B."/>
            <person name="Osman S."/>
            <person name="Markiewicz E."/>
            <person name="Oyono O.L."/>
            <person name="Patti C."/>
            <person name="Phunkhang P."/>
            <person name="Pierre F."/>
            <person name="Priest M."/>
            <person name="Raghuraman S."/>
            <person name="Rege F."/>
            <person name="Reyes R."/>
            <person name="Rise C."/>
            <person name="Rogov P."/>
            <person name="Ross K."/>
            <person name="Ryan E."/>
            <person name="Settipalli S."/>
            <person name="Shea T."/>
            <person name="Sherpa N."/>
            <person name="Shi L."/>
            <person name="Shih D."/>
            <person name="Sparrow T."/>
            <person name="Spaulding J."/>
            <person name="Stalker J."/>
            <person name="Stange-Thomann N."/>
            <person name="Stavropoulos S."/>
            <person name="Stone C."/>
            <person name="Strader C."/>
            <person name="Tesfaye S."/>
            <person name="Thomson T."/>
            <person name="Thoulutsang Y."/>
            <person name="Thoulutsang D."/>
            <person name="Topham K."/>
            <person name="Topping I."/>
            <person name="Tsamla T."/>
            <person name="Vassiliev H."/>
            <person name="Vo A."/>
            <person name="Wangchuk T."/>
            <person name="Wangdi T."/>
            <person name="Weiand M."/>
            <person name="Wilkinson J."/>
            <person name="Wilson A."/>
            <person name="Yadav S."/>
            <person name="Young G."/>
            <person name="Yu Q."/>
            <person name="Zembek L."/>
            <person name="Zhong D."/>
            <person name="Zimmer A."/>
            <person name="Zwirko Z."/>
            <person name="Jaffe D.B."/>
            <person name="Alvarez P."/>
            <person name="Brockman W."/>
            <person name="Butler J."/>
            <person name="Chin C."/>
            <person name="Gnerre S."/>
            <person name="Grabherr M."/>
            <person name="Kleber M."/>
            <person name="Mauceli E."/>
            <person name="MacCallum I."/>
        </authorList>
    </citation>
    <scope>NUCLEOTIDE SEQUENCE [LARGE SCALE GENOMIC DNA]</scope>
    <source>
        <strain evidence="3 4">TSC#14021-0224.01</strain>
    </source>
</reference>
<dbReference type="AlphaFoldDB" id="B3NTF7"/>
<dbReference type="Proteomes" id="UP000008711">
    <property type="component" value="Unassembled WGS sequence"/>
</dbReference>
<dbReference type="SMART" id="SM00165">
    <property type="entry name" value="UBA"/>
    <property type="match status" value="1"/>
</dbReference>
<dbReference type="InterPro" id="IPR015940">
    <property type="entry name" value="UBA"/>
</dbReference>
<dbReference type="EMBL" id="CH954180">
    <property type="protein sequence ID" value="EDV46608.1"/>
    <property type="molecule type" value="Genomic_DNA"/>
</dbReference>
<feature type="domain" description="UBA" evidence="2">
    <location>
        <begin position="36"/>
        <end position="78"/>
    </location>
</feature>